<dbReference type="AlphaFoldDB" id="A0A382C6U8"/>
<proteinExistence type="predicted"/>
<reference evidence="4" key="1">
    <citation type="submission" date="2018-05" db="EMBL/GenBank/DDBJ databases">
        <authorList>
            <person name="Lanie J.A."/>
            <person name="Ng W.-L."/>
            <person name="Kazmierczak K.M."/>
            <person name="Andrzejewski T.M."/>
            <person name="Davidsen T.M."/>
            <person name="Wayne K.J."/>
            <person name="Tettelin H."/>
            <person name="Glass J.I."/>
            <person name="Rusch D."/>
            <person name="Podicherti R."/>
            <person name="Tsui H.-C.T."/>
            <person name="Winkler M.E."/>
        </authorList>
    </citation>
    <scope>NUCLEOTIDE SEQUENCE</scope>
</reference>
<protein>
    <recommendedName>
        <fullName evidence="3">Helix-turn-helix domain-containing protein</fullName>
    </recommendedName>
</protein>
<feature type="compositionally biased region" description="Polar residues" evidence="2">
    <location>
        <begin position="46"/>
        <end position="61"/>
    </location>
</feature>
<sequence>VNQMWLSIDEACKKLKVSRSTLQRRLNAEEIKSKKEYGKRLVWCEGSNSNQSNDSEITQPKQPEHPNKSKHSPKHSNESHQNEPTDPNDTFDSAAYLKSRLEIAEKRYEDFLKELIEERKRNDDERKRTDTIIMQLTQQLERTQMQLEDLRETKTLWQRVRSVFIPNSA</sequence>
<gene>
    <name evidence="4" type="ORF">METZ01_LOCUS174265</name>
</gene>
<evidence type="ECO:0000256" key="1">
    <source>
        <dbReference type="SAM" id="Coils"/>
    </source>
</evidence>
<evidence type="ECO:0000313" key="4">
    <source>
        <dbReference type="EMBL" id="SVB21411.1"/>
    </source>
</evidence>
<accession>A0A382C6U8</accession>
<keyword evidence="1" id="KW-0175">Coiled coil</keyword>
<feature type="domain" description="Helix-turn-helix" evidence="3">
    <location>
        <begin position="5"/>
        <end position="41"/>
    </location>
</feature>
<evidence type="ECO:0000256" key="2">
    <source>
        <dbReference type="SAM" id="MobiDB-lite"/>
    </source>
</evidence>
<evidence type="ECO:0000259" key="3">
    <source>
        <dbReference type="Pfam" id="PF12728"/>
    </source>
</evidence>
<dbReference type="InterPro" id="IPR041657">
    <property type="entry name" value="HTH_17"/>
</dbReference>
<name>A0A382C6U8_9ZZZZ</name>
<dbReference type="Pfam" id="PF12728">
    <property type="entry name" value="HTH_17"/>
    <property type="match status" value="1"/>
</dbReference>
<dbReference type="EMBL" id="UINC01032934">
    <property type="protein sequence ID" value="SVB21411.1"/>
    <property type="molecule type" value="Genomic_DNA"/>
</dbReference>
<feature type="coiled-coil region" evidence="1">
    <location>
        <begin position="94"/>
        <end position="160"/>
    </location>
</feature>
<feature type="region of interest" description="Disordered" evidence="2">
    <location>
        <begin position="45"/>
        <end position="93"/>
    </location>
</feature>
<feature type="non-terminal residue" evidence="4">
    <location>
        <position position="1"/>
    </location>
</feature>
<organism evidence="4">
    <name type="scientific">marine metagenome</name>
    <dbReference type="NCBI Taxonomy" id="408172"/>
    <lineage>
        <taxon>unclassified sequences</taxon>
        <taxon>metagenomes</taxon>
        <taxon>ecological metagenomes</taxon>
    </lineage>
</organism>